<dbReference type="EMBL" id="JANBQB010000081">
    <property type="protein sequence ID" value="KAJ1982705.1"/>
    <property type="molecule type" value="Genomic_DNA"/>
</dbReference>
<gene>
    <name evidence="9" type="ORF">H4R34_001613</name>
</gene>
<evidence type="ECO:0000256" key="4">
    <source>
        <dbReference type="ARBA" id="ARBA00022927"/>
    </source>
</evidence>
<keyword evidence="2" id="KW-0813">Transport</keyword>
<dbReference type="PANTHER" id="PTHR13257">
    <property type="entry name" value="NUCLEOPORIN NUP84-RELATED"/>
    <property type="match status" value="1"/>
</dbReference>
<dbReference type="GO" id="GO:0017056">
    <property type="term" value="F:structural constituent of nuclear pore"/>
    <property type="evidence" value="ECO:0007669"/>
    <property type="project" value="InterPro"/>
</dbReference>
<feature type="coiled-coil region" evidence="8">
    <location>
        <begin position="1018"/>
        <end position="1048"/>
    </location>
</feature>
<reference evidence="9" key="1">
    <citation type="submission" date="2022-07" db="EMBL/GenBank/DDBJ databases">
        <title>Phylogenomic reconstructions and comparative analyses of Kickxellomycotina fungi.</title>
        <authorList>
            <person name="Reynolds N.K."/>
            <person name="Stajich J.E."/>
            <person name="Barry K."/>
            <person name="Grigoriev I.V."/>
            <person name="Crous P."/>
            <person name="Smith M.E."/>
        </authorList>
    </citation>
    <scope>NUCLEOTIDE SEQUENCE</scope>
    <source>
        <strain evidence="9">RSA 567</strain>
    </source>
</reference>
<dbReference type="Pfam" id="PF10168">
    <property type="entry name" value="Nup88"/>
    <property type="match status" value="1"/>
</dbReference>
<keyword evidence="7" id="KW-0539">Nucleus</keyword>
<sequence length="1049" mass="115288">MPEQPGAPSMQGSLIYRTKPSSGYAHLTTTGLAVRGHDLFVVLQGAQIRMLNLKQCKDVWLRKRPHCSERRRELRRQSPELTDDAVYQLWLQECAAQVPYYQLQLDGVAPFAIKDIHINGNGRFMTLMGQHQVAVVALPRPGYRSSKIVDGMATVSCRAFAVGDIHQQSRAVGRVAKVMWHPLSSVEAHLMVLTSDGTLRVYNVLENLDFPEQTHHFGSTTSQTRPTSRAIGLDTETPEAVSFTLGQPLARETPSHGTTDATETGQDLTAWAAFTLYVLMSNGDVYSLAPFMPAEIICTRGTVDRMALTLRVLFETQATLTDVDRFGKYVSTVPASTPLIHPVQLMYTKQWVDKLQNTLQPLTGKSANELPSTPNLSTSPEPVRLQWPTLPMQPVSVGPYLLQPAPPDLAEDDPVASDILALTTQPVPVLALSYTHGQIDLFLQMQPIIPHWAASPATKAKSDFLLGSKLPVLTLYETIDLGLAVASKPLGAETETEIPAKRTGVPLERSLLPTKPEDSILAAVVDDELGDPSALQFSLVPDPLYHTTFYCHHRQGAHCINIQRWFDELAQVLATTPASTKRVAVATDNPSGNDAEAIRQAKDALLERQVSSEVNWVVCTKPLLSSPSTPVIGLVVLEDIYLSYSLMVLTRRFEFIGLELSLRFSATEDPAAADSSALPLESATLPRSQSPGKAPADVPYVARLPLPAYQPSSALTKYVNKPSTVVVDPTTKRASQTSGPQSDDLGLTEARVQYFGERVKELRNQMATIAKSDARMQKRIELQLQEHDHQAEVLTDLTESFYSQLLAKQRQTASQVKAVAKRQSELSVRYDALLHKLLDMNMPVLTHQEATYYADLRKLDRMVRTGDGLESKVQMLQEQLDALKQHLVPANATPAAGGGGCMAPWSSMPNSNRSGPFGQTGLSPHASLFASPWNATGNVPAYMPPPSYGIEAPSTADSGLVAPSRHSAVLSSSTLAHPIGHYHQRFQQQQWTSSQRGDQYRSVILNDHIASTEQAWVEQQLQREQQAIEQAATKMKELQQRLQRLQGSA</sequence>
<organism evidence="9 10">
    <name type="scientific">Dimargaris verticillata</name>
    <dbReference type="NCBI Taxonomy" id="2761393"/>
    <lineage>
        <taxon>Eukaryota</taxon>
        <taxon>Fungi</taxon>
        <taxon>Fungi incertae sedis</taxon>
        <taxon>Zoopagomycota</taxon>
        <taxon>Kickxellomycotina</taxon>
        <taxon>Dimargaritomycetes</taxon>
        <taxon>Dimargaritales</taxon>
        <taxon>Dimargaritaceae</taxon>
        <taxon>Dimargaris</taxon>
    </lineage>
</organism>
<evidence type="ECO:0000256" key="5">
    <source>
        <dbReference type="ARBA" id="ARBA00023010"/>
    </source>
</evidence>
<dbReference type="GO" id="GO:0005643">
    <property type="term" value="C:nuclear pore"/>
    <property type="evidence" value="ECO:0007669"/>
    <property type="project" value="UniProtKB-SubCell"/>
</dbReference>
<comment type="caution">
    <text evidence="9">The sequence shown here is derived from an EMBL/GenBank/DDBJ whole genome shotgun (WGS) entry which is preliminary data.</text>
</comment>
<evidence type="ECO:0000256" key="6">
    <source>
        <dbReference type="ARBA" id="ARBA00023132"/>
    </source>
</evidence>
<dbReference type="OrthoDB" id="341482at2759"/>
<protein>
    <submittedName>
        <fullName evidence="9">Uncharacterized protein</fullName>
    </submittedName>
</protein>
<name>A0A9W8EA48_9FUNG</name>
<keyword evidence="8" id="KW-0175">Coiled coil</keyword>
<dbReference type="Proteomes" id="UP001151582">
    <property type="component" value="Unassembled WGS sequence"/>
</dbReference>
<evidence type="ECO:0000256" key="3">
    <source>
        <dbReference type="ARBA" id="ARBA00022816"/>
    </source>
</evidence>
<evidence type="ECO:0000256" key="1">
    <source>
        <dbReference type="ARBA" id="ARBA00004567"/>
    </source>
</evidence>
<keyword evidence="10" id="KW-1185">Reference proteome</keyword>
<dbReference type="GO" id="GO:0006606">
    <property type="term" value="P:protein import into nucleus"/>
    <property type="evidence" value="ECO:0007669"/>
    <property type="project" value="TreeGrafter"/>
</dbReference>
<dbReference type="InterPro" id="IPR019321">
    <property type="entry name" value="Nucleoporin_Nup88"/>
</dbReference>
<comment type="subcellular location">
    <subcellularLocation>
        <location evidence="1">Nucleus</location>
        <location evidence="1">Nuclear pore complex</location>
    </subcellularLocation>
</comment>
<keyword evidence="5" id="KW-0811">Translocation</keyword>
<keyword evidence="3" id="KW-0509">mRNA transport</keyword>
<proteinExistence type="predicted"/>
<evidence type="ECO:0000256" key="7">
    <source>
        <dbReference type="ARBA" id="ARBA00023242"/>
    </source>
</evidence>
<keyword evidence="6" id="KW-0906">Nuclear pore complex</keyword>
<evidence type="ECO:0000256" key="2">
    <source>
        <dbReference type="ARBA" id="ARBA00022448"/>
    </source>
</evidence>
<evidence type="ECO:0000313" key="9">
    <source>
        <dbReference type="EMBL" id="KAJ1982705.1"/>
    </source>
</evidence>
<evidence type="ECO:0000313" key="10">
    <source>
        <dbReference type="Proteomes" id="UP001151582"/>
    </source>
</evidence>
<dbReference type="GO" id="GO:0000056">
    <property type="term" value="P:ribosomal small subunit export from nucleus"/>
    <property type="evidence" value="ECO:0007669"/>
    <property type="project" value="InterPro"/>
</dbReference>
<keyword evidence="4" id="KW-0653">Protein transport</keyword>
<dbReference type="InterPro" id="IPR037700">
    <property type="entry name" value="NUP88/NUP82"/>
</dbReference>
<dbReference type="GO" id="GO:0006406">
    <property type="term" value="P:mRNA export from nucleus"/>
    <property type="evidence" value="ECO:0007669"/>
    <property type="project" value="TreeGrafter"/>
</dbReference>
<dbReference type="PANTHER" id="PTHR13257:SF0">
    <property type="entry name" value="NUCLEAR PORE COMPLEX PROTEIN NUP88"/>
    <property type="match status" value="1"/>
</dbReference>
<dbReference type="AlphaFoldDB" id="A0A9W8EA48"/>
<accession>A0A9W8EA48</accession>
<evidence type="ECO:0000256" key="8">
    <source>
        <dbReference type="SAM" id="Coils"/>
    </source>
</evidence>
<dbReference type="GO" id="GO:0000055">
    <property type="term" value="P:ribosomal large subunit export from nucleus"/>
    <property type="evidence" value="ECO:0007669"/>
    <property type="project" value="InterPro"/>
</dbReference>